<evidence type="ECO:0000313" key="3">
    <source>
        <dbReference type="Proteomes" id="UP000238642"/>
    </source>
</evidence>
<evidence type="ECO:0000259" key="1">
    <source>
        <dbReference type="Pfam" id="PF03190"/>
    </source>
</evidence>
<organism evidence="2 3">
    <name type="scientific">Sphingobacterium gobiense</name>
    <dbReference type="NCBI Taxonomy" id="1382456"/>
    <lineage>
        <taxon>Bacteria</taxon>
        <taxon>Pseudomonadati</taxon>
        <taxon>Bacteroidota</taxon>
        <taxon>Sphingobacteriia</taxon>
        <taxon>Sphingobacteriales</taxon>
        <taxon>Sphingobacteriaceae</taxon>
        <taxon>Sphingobacterium</taxon>
    </lineage>
</organism>
<dbReference type="GO" id="GO:0005975">
    <property type="term" value="P:carbohydrate metabolic process"/>
    <property type="evidence" value="ECO:0007669"/>
    <property type="project" value="InterPro"/>
</dbReference>
<reference evidence="2 3" key="1">
    <citation type="submission" date="2018-02" db="EMBL/GenBank/DDBJ databases">
        <title>The draft genome of Sphingobacterium gobiense H7.</title>
        <authorList>
            <person name="Li L."/>
            <person name="Liu L."/>
            <person name="Zhang X."/>
            <person name="Wang T."/>
            <person name="Liang L."/>
        </authorList>
    </citation>
    <scope>NUCLEOTIDE SEQUENCE [LARGE SCALE GENOMIC DNA]</scope>
    <source>
        <strain evidence="2 3">ACCC 05757</strain>
    </source>
</reference>
<evidence type="ECO:0000313" key="2">
    <source>
        <dbReference type="EMBL" id="PRD52677.1"/>
    </source>
</evidence>
<dbReference type="PIRSF" id="PIRSF006402">
    <property type="entry name" value="UCP006402_thioredoxin"/>
    <property type="match status" value="1"/>
</dbReference>
<dbReference type="Gene3D" id="3.40.30.10">
    <property type="entry name" value="Glutaredoxin"/>
    <property type="match status" value="1"/>
</dbReference>
<dbReference type="SUPFAM" id="SSF52833">
    <property type="entry name" value="Thioredoxin-like"/>
    <property type="match status" value="1"/>
</dbReference>
<dbReference type="InterPro" id="IPR036249">
    <property type="entry name" value="Thioredoxin-like_sf"/>
</dbReference>
<proteinExistence type="predicted"/>
<dbReference type="InterPro" id="IPR024705">
    <property type="entry name" value="Ssp411"/>
</dbReference>
<dbReference type="PANTHER" id="PTHR42899:SF1">
    <property type="entry name" value="SPERMATOGENESIS-ASSOCIATED PROTEIN 20"/>
    <property type="match status" value="1"/>
</dbReference>
<sequence length="676" mass="78221">MANKLQYEHSPYLKQHAYNPVNWMPWGDEALQKAKDENKLIIVSIGYSACHWCHVMERESFENEAIAQTMNTFYVPIKIDREERPDIDQIYMIAVQLMTNAGGWPLNCICLPDGRPIYGGTYFRPHDWQQVLLQIAQMWEDTPQVAFDYAERLSNGIHQAERLPIAPIPEKYTVTDLHHIVNPWKAQFDTTNGGYSREPKFPLPNNWLFFLRYAVLANDQPILEHVHFTLHKIANGGIYDQVGGGFARYAVDGRWHIPHFEKMLYDNAQLISLYSEAYQQNPVQLYKRVVEETVAWATRDMLAENGGFYAALDADSEGVEGKYYTFHQEELENLFDEDAPFLIDYFHVTKSGNWHEEGTNVLYCVVEGDKMAFESGFSEDHWEKYLREVKKKLLSYREKRIRPGLDHKQLTSWNALFLKGLVDAYRVFDKQMYLDLALQTAHFIKQYCFSDKDSLLHQPADHNRQIFGFLDDYAFTIDSFIALYEATFEESWLDEAHSLAEKAINLFYSEEDKTFFYTAHDAEELIARKSEIMDNVIPASSSAIVRVLYRLGELLDTERYMTTADQVFANVFPHIKQYGSAYSNWAIQLLEHVYGNNEIAFTGTEAVSWRKQLDKHYIPNKITLGGTKSNLPLLKDKAGMESKSYLCKNKACSLPQNSVAELLALINNNRDSSQKN</sequence>
<dbReference type="InterPro" id="IPR008928">
    <property type="entry name" value="6-hairpin_glycosidase_sf"/>
</dbReference>
<dbReference type="InterPro" id="IPR004879">
    <property type="entry name" value="Ssp411-like_TRX"/>
</dbReference>
<accession>A0A2S9JI44</accession>
<feature type="domain" description="Spermatogenesis-associated protein 20-like TRX" evidence="1">
    <location>
        <begin position="3"/>
        <end position="155"/>
    </location>
</feature>
<gene>
    <name evidence="2" type="ORF">C5749_15750</name>
</gene>
<name>A0A2S9JI44_9SPHI</name>
<dbReference type="AlphaFoldDB" id="A0A2S9JI44"/>
<dbReference type="Pfam" id="PF03190">
    <property type="entry name" value="Thioredox_DsbH"/>
    <property type="match status" value="1"/>
</dbReference>
<dbReference type="Proteomes" id="UP000238642">
    <property type="component" value="Unassembled WGS sequence"/>
</dbReference>
<dbReference type="Gene3D" id="1.50.10.20">
    <property type="match status" value="1"/>
</dbReference>
<keyword evidence="3" id="KW-1185">Reference proteome</keyword>
<dbReference type="EMBL" id="PVBS01000003">
    <property type="protein sequence ID" value="PRD52677.1"/>
    <property type="molecule type" value="Genomic_DNA"/>
</dbReference>
<dbReference type="OrthoDB" id="9762614at2"/>
<dbReference type="SUPFAM" id="SSF48208">
    <property type="entry name" value="Six-hairpin glycosidases"/>
    <property type="match status" value="1"/>
</dbReference>
<dbReference type="PANTHER" id="PTHR42899">
    <property type="entry name" value="SPERMATOGENESIS-ASSOCIATED PROTEIN 20"/>
    <property type="match status" value="1"/>
</dbReference>
<protein>
    <submittedName>
        <fullName evidence="2">Thioredoxin domain-containing protein</fullName>
    </submittedName>
</protein>
<comment type="caution">
    <text evidence="2">The sequence shown here is derived from an EMBL/GenBank/DDBJ whole genome shotgun (WGS) entry which is preliminary data.</text>
</comment>
<dbReference type="CDD" id="cd02955">
    <property type="entry name" value="SSP411"/>
    <property type="match status" value="1"/>
</dbReference>
<dbReference type="RefSeq" id="WP_105727189.1">
    <property type="nucleotide sequence ID" value="NZ_PVBS01000003.1"/>
</dbReference>